<keyword evidence="1" id="KW-1185">Reference proteome</keyword>
<accession>A0A0K0EBC1</accession>
<protein>
    <submittedName>
        <fullName evidence="2">NB-ARC domain-containing protein</fullName>
    </submittedName>
</protein>
<dbReference type="Proteomes" id="UP000035681">
    <property type="component" value="Unplaced"/>
</dbReference>
<sequence>MDESDPKILGCQVMIIITSGIRTIKTSLQERYGFPAYTQKSSKTDEILRDMRNYVEEALHKENYESVADKVEKHYKEIVNAETISCIVSDAKNSLDTVCRKKMSAVELLNYRDEQRLYSFNECLIIENFKEKTFSQFFVNEIRSILNTIERYKSENVIYNIPDNIDAIQRTVVFDSKHISESQLDEELKFVFEKVVIIYSTIFSERFSSKNYRSGIIKELMFLKICLHYIIFDMDRRLMRLKKYMKHFKEQYLRREIGQGTSKRLEDLIELPPCYFTNLKLQVDWSLKNLQA</sequence>
<dbReference type="WBParaSite" id="TCONS_00016356.p1">
    <property type="protein sequence ID" value="TCONS_00016356.p1"/>
    <property type="gene ID" value="XLOC_010954"/>
</dbReference>
<proteinExistence type="predicted"/>
<reference evidence="2" key="1">
    <citation type="submission" date="2015-08" db="UniProtKB">
        <authorList>
            <consortium name="WormBaseParasite"/>
        </authorList>
    </citation>
    <scope>IDENTIFICATION</scope>
</reference>
<dbReference type="WBParaSite" id="SSTP_0000679200.1">
    <property type="protein sequence ID" value="SSTP_0000679200.1"/>
    <property type="gene ID" value="SSTP_0000679200"/>
</dbReference>
<evidence type="ECO:0000313" key="1">
    <source>
        <dbReference type="Proteomes" id="UP000035681"/>
    </source>
</evidence>
<name>A0A0K0EBC1_STRER</name>
<dbReference type="AlphaFoldDB" id="A0A0K0EBC1"/>
<evidence type="ECO:0000313" key="2">
    <source>
        <dbReference type="WBParaSite" id="SSTP_0000679200.1"/>
    </source>
</evidence>
<organism evidence="2">
    <name type="scientific">Strongyloides stercoralis</name>
    <name type="common">Threadworm</name>
    <dbReference type="NCBI Taxonomy" id="6248"/>
    <lineage>
        <taxon>Eukaryota</taxon>
        <taxon>Metazoa</taxon>
        <taxon>Ecdysozoa</taxon>
        <taxon>Nematoda</taxon>
        <taxon>Chromadorea</taxon>
        <taxon>Rhabditida</taxon>
        <taxon>Tylenchina</taxon>
        <taxon>Panagrolaimomorpha</taxon>
        <taxon>Strongyloidoidea</taxon>
        <taxon>Strongyloididae</taxon>
        <taxon>Strongyloides</taxon>
    </lineage>
</organism>